<feature type="compositionally biased region" description="Polar residues" evidence="7">
    <location>
        <begin position="1"/>
        <end position="11"/>
    </location>
</feature>
<feature type="compositionally biased region" description="Pro residues" evidence="7">
    <location>
        <begin position="57"/>
        <end position="72"/>
    </location>
</feature>
<evidence type="ECO:0000313" key="9">
    <source>
        <dbReference type="Proteomes" id="UP001221142"/>
    </source>
</evidence>
<evidence type="ECO:0000256" key="4">
    <source>
        <dbReference type="ARBA" id="ARBA00023216"/>
    </source>
</evidence>
<accession>A0AAD7F9B1</accession>
<dbReference type="SUPFAM" id="SSF47874">
    <property type="entry name" value="Annexin"/>
    <property type="match status" value="1"/>
</dbReference>
<dbReference type="PROSITE" id="PS00223">
    <property type="entry name" value="ANNEXIN_1"/>
    <property type="match status" value="1"/>
</dbReference>
<proteinExistence type="inferred from homology"/>
<dbReference type="InterPro" id="IPR018502">
    <property type="entry name" value="Annexin_repeat"/>
</dbReference>
<comment type="domain">
    <text evidence="6">A pair of annexin repeats may form one binding site for calcium and phospholipid.</text>
</comment>
<gene>
    <name evidence="8" type="ORF">FB45DRAFT_942857</name>
</gene>
<keyword evidence="9" id="KW-1185">Reference proteome</keyword>
<dbReference type="GO" id="GO:0005509">
    <property type="term" value="F:calcium ion binding"/>
    <property type="evidence" value="ECO:0007669"/>
    <property type="project" value="InterPro"/>
</dbReference>
<name>A0AAD7F9B1_9AGAR</name>
<dbReference type="PROSITE" id="PS51897">
    <property type="entry name" value="ANNEXIN_2"/>
    <property type="match status" value="2"/>
</dbReference>
<comment type="similarity">
    <text evidence="1 6">Belongs to the annexin family.</text>
</comment>
<feature type="compositionally biased region" description="Low complexity" evidence="7">
    <location>
        <begin position="33"/>
        <end position="43"/>
    </location>
</feature>
<evidence type="ECO:0000313" key="8">
    <source>
        <dbReference type="EMBL" id="KAJ7610162.1"/>
    </source>
</evidence>
<keyword evidence="5 6" id="KW-0111">Calcium/phospholipid-binding</keyword>
<dbReference type="Pfam" id="PF00191">
    <property type="entry name" value="Annexin"/>
    <property type="match status" value="2"/>
</dbReference>
<reference evidence="8" key="1">
    <citation type="submission" date="2023-03" db="EMBL/GenBank/DDBJ databases">
        <title>Massive genome expansion in bonnet fungi (Mycena s.s.) driven by repeated elements and novel gene families across ecological guilds.</title>
        <authorList>
            <consortium name="Lawrence Berkeley National Laboratory"/>
            <person name="Harder C.B."/>
            <person name="Miyauchi S."/>
            <person name="Viragh M."/>
            <person name="Kuo A."/>
            <person name="Thoen E."/>
            <person name="Andreopoulos B."/>
            <person name="Lu D."/>
            <person name="Skrede I."/>
            <person name="Drula E."/>
            <person name="Henrissat B."/>
            <person name="Morin E."/>
            <person name="Kohler A."/>
            <person name="Barry K."/>
            <person name="LaButti K."/>
            <person name="Morin E."/>
            <person name="Salamov A."/>
            <person name="Lipzen A."/>
            <person name="Mereny Z."/>
            <person name="Hegedus B."/>
            <person name="Baldrian P."/>
            <person name="Stursova M."/>
            <person name="Weitz H."/>
            <person name="Taylor A."/>
            <person name="Grigoriev I.V."/>
            <person name="Nagy L.G."/>
            <person name="Martin F."/>
            <person name="Kauserud H."/>
        </authorList>
    </citation>
    <scope>NUCLEOTIDE SEQUENCE</scope>
    <source>
        <strain evidence="8">9284</strain>
    </source>
</reference>
<dbReference type="PANTHER" id="PTHR10502:SF102">
    <property type="entry name" value="ANNEXIN B11"/>
    <property type="match status" value="1"/>
</dbReference>
<dbReference type="InterPro" id="IPR001464">
    <property type="entry name" value="Annexin"/>
</dbReference>
<sequence>MSDPATSTPQGTAPYGAPPMPAPAFPSEYPAFPATSPTGGFAPPAGPPPQSSVYAPPAGPPPTQGSLYAPPPGFPPAPAGNYYNAYPAGAIEPPIVYYRGVAIHNPKFSGVIAKYDGADQDIASLLSLKGNGLIPALTKLGPLKTEVVVRDFPSHPNNKKCVSLKDHIKRETSGLVEDGLLGLILGPVRYDADRVRKALQGLGTNEEVLNEIVLELAPQDCSLLTYVYRETYGKTMLEDIKGDLSGSVAKLFETAVDVHRRMLPDANTPDHKQLAMDDARDLYKAGEGKMGTNEATFHTILTGRTPLHLVEVCRQYLDKQGKALSKAIQNEFSGDEKKSLESIIVGAELALSHPEFDPQALRDAKFLEDAMGSEGLLLMRILRAHWSRPRMDAITAAFPRVQEKHKGLALLSALDKIKKEKGALRDLLVGLVKGEGV</sequence>
<dbReference type="PRINTS" id="PR00196">
    <property type="entry name" value="ANNEXIN"/>
</dbReference>
<keyword evidence="2 6" id="KW-0677">Repeat</keyword>
<dbReference type="GO" id="GO:0005634">
    <property type="term" value="C:nucleus"/>
    <property type="evidence" value="ECO:0007669"/>
    <property type="project" value="TreeGrafter"/>
</dbReference>
<dbReference type="AlphaFoldDB" id="A0AAD7F9B1"/>
<comment type="caution">
    <text evidence="8">The sequence shown here is derived from an EMBL/GenBank/DDBJ whole genome shotgun (WGS) entry which is preliminary data.</text>
</comment>
<dbReference type="GO" id="GO:0005544">
    <property type="term" value="F:calcium-dependent phospholipid binding"/>
    <property type="evidence" value="ECO:0007669"/>
    <property type="project" value="UniProtKB-KW"/>
</dbReference>
<dbReference type="InterPro" id="IPR037104">
    <property type="entry name" value="Annexin_sf"/>
</dbReference>
<dbReference type="GO" id="GO:0005886">
    <property type="term" value="C:plasma membrane"/>
    <property type="evidence" value="ECO:0007669"/>
    <property type="project" value="TreeGrafter"/>
</dbReference>
<dbReference type="PANTHER" id="PTHR10502">
    <property type="entry name" value="ANNEXIN"/>
    <property type="match status" value="1"/>
</dbReference>
<dbReference type="SMART" id="SM00335">
    <property type="entry name" value="ANX"/>
    <property type="match status" value="2"/>
</dbReference>
<protein>
    <recommendedName>
        <fullName evidence="6">Annexin</fullName>
    </recommendedName>
</protein>
<dbReference type="FunFam" id="1.10.220.10:FF:000002">
    <property type="entry name" value="Annexin"/>
    <property type="match status" value="1"/>
</dbReference>
<evidence type="ECO:0000256" key="2">
    <source>
        <dbReference type="ARBA" id="ARBA00022737"/>
    </source>
</evidence>
<dbReference type="EMBL" id="JARKIF010000036">
    <property type="protein sequence ID" value="KAJ7610162.1"/>
    <property type="molecule type" value="Genomic_DNA"/>
</dbReference>
<evidence type="ECO:0000256" key="1">
    <source>
        <dbReference type="ARBA" id="ARBA00007831"/>
    </source>
</evidence>
<keyword evidence="4 6" id="KW-0041">Annexin</keyword>
<dbReference type="GO" id="GO:0005737">
    <property type="term" value="C:cytoplasm"/>
    <property type="evidence" value="ECO:0007669"/>
    <property type="project" value="TreeGrafter"/>
</dbReference>
<dbReference type="GO" id="GO:0012506">
    <property type="term" value="C:vesicle membrane"/>
    <property type="evidence" value="ECO:0007669"/>
    <property type="project" value="TreeGrafter"/>
</dbReference>
<dbReference type="Proteomes" id="UP001221142">
    <property type="component" value="Unassembled WGS sequence"/>
</dbReference>
<evidence type="ECO:0000256" key="7">
    <source>
        <dbReference type="SAM" id="MobiDB-lite"/>
    </source>
</evidence>
<organism evidence="8 9">
    <name type="scientific">Roridomyces roridus</name>
    <dbReference type="NCBI Taxonomy" id="1738132"/>
    <lineage>
        <taxon>Eukaryota</taxon>
        <taxon>Fungi</taxon>
        <taxon>Dikarya</taxon>
        <taxon>Basidiomycota</taxon>
        <taxon>Agaricomycotina</taxon>
        <taxon>Agaricomycetes</taxon>
        <taxon>Agaricomycetidae</taxon>
        <taxon>Agaricales</taxon>
        <taxon>Marasmiineae</taxon>
        <taxon>Mycenaceae</taxon>
        <taxon>Roridomyces</taxon>
    </lineage>
</organism>
<evidence type="ECO:0000256" key="6">
    <source>
        <dbReference type="RuleBase" id="RU003540"/>
    </source>
</evidence>
<dbReference type="InterPro" id="IPR018252">
    <property type="entry name" value="Annexin_repeat_CS"/>
</dbReference>
<dbReference type="GO" id="GO:0001786">
    <property type="term" value="F:phosphatidylserine binding"/>
    <property type="evidence" value="ECO:0007669"/>
    <property type="project" value="TreeGrafter"/>
</dbReference>
<feature type="region of interest" description="Disordered" evidence="7">
    <location>
        <begin position="1"/>
        <end position="72"/>
    </location>
</feature>
<evidence type="ECO:0000256" key="5">
    <source>
        <dbReference type="ARBA" id="ARBA00023302"/>
    </source>
</evidence>
<dbReference type="Gene3D" id="1.10.220.10">
    <property type="entry name" value="Annexin"/>
    <property type="match status" value="2"/>
</dbReference>
<evidence type="ECO:0000256" key="3">
    <source>
        <dbReference type="ARBA" id="ARBA00022837"/>
    </source>
</evidence>
<keyword evidence="3 6" id="KW-0106">Calcium</keyword>